<reference evidence="4 5" key="1">
    <citation type="submission" date="2022-10" db="EMBL/GenBank/DDBJ databases">
        <title>Defluviimonas sp. nov., isolated from ocean surface water.</title>
        <authorList>
            <person name="He W."/>
            <person name="Wang L."/>
            <person name="Zhang D.-F."/>
        </authorList>
    </citation>
    <scope>NUCLEOTIDE SEQUENCE [LARGE SCALE GENOMIC DNA]</scope>
    <source>
        <strain evidence="4 5">WL0002</strain>
    </source>
</reference>
<feature type="domain" description="DUF7867" evidence="3">
    <location>
        <begin position="172"/>
        <end position="443"/>
    </location>
</feature>
<feature type="transmembrane region" description="Helical" evidence="1">
    <location>
        <begin position="21"/>
        <end position="43"/>
    </location>
</feature>
<organism evidence="4 5">
    <name type="scientific">Albidovulum marisflavi</name>
    <dbReference type="NCBI Taxonomy" id="2984159"/>
    <lineage>
        <taxon>Bacteria</taxon>
        <taxon>Pseudomonadati</taxon>
        <taxon>Pseudomonadota</taxon>
        <taxon>Alphaproteobacteria</taxon>
        <taxon>Rhodobacterales</taxon>
        <taxon>Paracoccaceae</taxon>
        <taxon>Albidovulum</taxon>
    </lineage>
</organism>
<dbReference type="EMBL" id="JAOWKY010000002">
    <property type="protein sequence ID" value="MCV2869255.1"/>
    <property type="molecule type" value="Genomic_DNA"/>
</dbReference>
<evidence type="ECO:0000313" key="5">
    <source>
        <dbReference type="Proteomes" id="UP001652542"/>
    </source>
</evidence>
<evidence type="ECO:0000259" key="3">
    <source>
        <dbReference type="Pfam" id="PF25269"/>
    </source>
</evidence>
<keyword evidence="1" id="KW-0812">Transmembrane</keyword>
<dbReference type="Pfam" id="PF25269">
    <property type="entry name" value="DUF7867"/>
    <property type="match status" value="1"/>
</dbReference>
<accession>A0ABT2ZDP5</accession>
<dbReference type="RefSeq" id="WP_263734906.1">
    <property type="nucleotide sequence ID" value="NZ_JAOWKY010000002.1"/>
</dbReference>
<keyword evidence="5" id="KW-1185">Reference proteome</keyword>
<gene>
    <name evidence="4" type="ORF">OEW28_11515</name>
</gene>
<dbReference type="Proteomes" id="UP001652542">
    <property type="component" value="Unassembled WGS sequence"/>
</dbReference>
<comment type="caution">
    <text evidence="4">The sequence shown here is derived from an EMBL/GenBank/DDBJ whole genome shotgun (WGS) entry which is preliminary data.</text>
</comment>
<protein>
    <submittedName>
        <fullName evidence="4">Tad domain-containing protein</fullName>
    </submittedName>
</protein>
<proteinExistence type="predicted"/>
<dbReference type="InterPro" id="IPR057189">
    <property type="entry name" value="DUF7867"/>
</dbReference>
<name>A0ABT2ZDP5_9RHOB</name>
<evidence type="ECO:0000313" key="4">
    <source>
        <dbReference type="EMBL" id="MCV2869255.1"/>
    </source>
</evidence>
<evidence type="ECO:0000259" key="2">
    <source>
        <dbReference type="Pfam" id="PF13400"/>
    </source>
</evidence>
<dbReference type="Pfam" id="PF13400">
    <property type="entry name" value="Tad"/>
    <property type="match status" value="1"/>
</dbReference>
<evidence type="ECO:0000256" key="1">
    <source>
        <dbReference type="SAM" id="Phobius"/>
    </source>
</evidence>
<feature type="domain" description="Putative Flp pilus-assembly TadG-like N-terminal" evidence="2">
    <location>
        <begin position="22"/>
        <end position="66"/>
    </location>
</feature>
<sequence>MKCRAARRASQILHRFAAGTGGAISVLSLQMLLCSLIIGGFAVDVGNAFQTRTQLQATADSAAHAALWSREWNSADAAKAKAIEVATNMMPTSRYGNVLTADDIVFGSWDASTRTFTPDATSKAAVFVSTRRYASRNNSLGTWFLRLAGHDDFDIAAGSVFQTYVPNCAREGFMAEGRVDTQSNNRYLPGFCVHSQTHVEVNSNSVFETGSVVSMPDKNDLVKPNSGFDTNIGLQQALRDGSYAIRVLDRVNQIKQGLLNPQDARFGIMNPDSPYYRSYITSSTVITVTDPKGKGKDKPQLSDQFKTGYVHEYTCAGGNNTITIDGSWFKEMALVTNCQVKLANGTILEDAVILTTNADKNNAVSDSQNVTLGKNDGCNDGGDVQIISSGTISMTSQVNFFGSQLISLANINLTAQTNGVEGISLVAGGEISATSNGTFGYCGGAGMGNNYDASYFRMVN</sequence>
<keyword evidence="1" id="KW-1133">Transmembrane helix</keyword>
<dbReference type="InterPro" id="IPR028087">
    <property type="entry name" value="Tad_N"/>
</dbReference>
<keyword evidence="1" id="KW-0472">Membrane</keyword>